<proteinExistence type="predicted"/>
<organism evidence="2 3">
    <name type="scientific">Endozoicomonas numazuensis</name>
    <dbReference type="NCBI Taxonomy" id="1137799"/>
    <lineage>
        <taxon>Bacteria</taxon>
        <taxon>Pseudomonadati</taxon>
        <taxon>Pseudomonadota</taxon>
        <taxon>Gammaproteobacteria</taxon>
        <taxon>Oceanospirillales</taxon>
        <taxon>Endozoicomonadaceae</taxon>
        <taxon>Endozoicomonas</taxon>
    </lineage>
</organism>
<accession>A0A081NF50</accession>
<name>A0A081NF50_9GAMM</name>
<keyword evidence="3" id="KW-1185">Reference proteome</keyword>
<feature type="compositionally biased region" description="Polar residues" evidence="1">
    <location>
        <begin position="1"/>
        <end position="10"/>
    </location>
</feature>
<protein>
    <submittedName>
        <fullName evidence="2">Uncharacterized protein</fullName>
    </submittedName>
</protein>
<sequence>MGQPIKNQNVLEKAKSESHSDKDHETFKRVECRFARMNKTRLANKLASFRREGAEMTLHQRLTEKHSSATLGKYLRASGVCQQSCRLHLTPLL</sequence>
<dbReference type="EMBL" id="JOKH01000003">
    <property type="protein sequence ID" value="KEQ17073.1"/>
    <property type="molecule type" value="Genomic_DNA"/>
</dbReference>
<evidence type="ECO:0000313" key="3">
    <source>
        <dbReference type="Proteomes" id="UP000028073"/>
    </source>
</evidence>
<feature type="region of interest" description="Disordered" evidence="1">
    <location>
        <begin position="1"/>
        <end position="25"/>
    </location>
</feature>
<dbReference type="AlphaFoldDB" id="A0A081NF50"/>
<reference evidence="2 3" key="1">
    <citation type="submission" date="2014-06" db="EMBL/GenBank/DDBJ databases">
        <title>Whole Genome Sequences of Three Symbiotic Endozoicomonas Bacteria.</title>
        <authorList>
            <person name="Neave M.J."/>
            <person name="Apprill A."/>
            <person name="Voolstra C.R."/>
        </authorList>
    </citation>
    <scope>NUCLEOTIDE SEQUENCE [LARGE SCALE GENOMIC DNA]</scope>
    <source>
        <strain evidence="2 3">DSM 25634</strain>
    </source>
</reference>
<gene>
    <name evidence="2" type="ORF">GZ78_14365</name>
</gene>
<dbReference type="RefSeq" id="WP_034836894.1">
    <property type="nucleotide sequence ID" value="NZ_JOKH01000003.1"/>
</dbReference>
<dbReference type="Proteomes" id="UP000028073">
    <property type="component" value="Unassembled WGS sequence"/>
</dbReference>
<feature type="compositionally biased region" description="Basic and acidic residues" evidence="1">
    <location>
        <begin position="12"/>
        <end position="25"/>
    </location>
</feature>
<evidence type="ECO:0000313" key="2">
    <source>
        <dbReference type="EMBL" id="KEQ17073.1"/>
    </source>
</evidence>
<comment type="caution">
    <text evidence="2">The sequence shown here is derived from an EMBL/GenBank/DDBJ whole genome shotgun (WGS) entry which is preliminary data.</text>
</comment>
<evidence type="ECO:0000256" key="1">
    <source>
        <dbReference type="SAM" id="MobiDB-lite"/>
    </source>
</evidence>